<dbReference type="AlphaFoldDB" id="A0A931IBV3"/>
<dbReference type="Gene3D" id="3.40.50.300">
    <property type="entry name" value="P-loop containing nucleotide triphosphate hydrolases"/>
    <property type="match status" value="2"/>
</dbReference>
<dbReference type="SMART" id="SM00382">
    <property type="entry name" value="AAA"/>
    <property type="match status" value="1"/>
</dbReference>
<proteinExistence type="predicted"/>
<name>A0A931IBV3_9NOCA</name>
<evidence type="ECO:0000313" key="2">
    <source>
        <dbReference type="EMBL" id="MBH0776958.1"/>
    </source>
</evidence>
<dbReference type="InterPro" id="IPR027417">
    <property type="entry name" value="P-loop_NTPase"/>
</dbReference>
<gene>
    <name evidence="2" type="ORF">IT779_11750</name>
</gene>
<evidence type="ECO:0000259" key="1">
    <source>
        <dbReference type="SMART" id="SM00382"/>
    </source>
</evidence>
<dbReference type="PANTHER" id="PTHR43581">
    <property type="entry name" value="ATP/GTP PHOSPHATASE"/>
    <property type="match status" value="1"/>
</dbReference>
<dbReference type="RefSeq" id="WP_196149306.1">
    <property type="nucleotide sequence ID" value="NZ_JADMLG010000004.1"/>
</dbReference>
<dbReference type="GO" id="GO:0005524">
    <property type="term" value="F:ATP binding"/>
    <property type="evidence" value="ECO:0007669"/>
    <property type="project" value="InterPro"/>
</dbReference>
<dbReference type="InterPro" id="IPR051396">
    <property type="entry name" value="Bact_Antivir_Def_Nuclease"/>
</dbReference>
<protein>
    <submittedName>
        <fullName evidence="2">AAA family ATPase</fullName>
    </submittedName>
</protein>
<reference evidence="2" key="1">
    <citation type="submission" date="2020-11" db="EMBL/GenBank/DDBJ databases">
        <title>Nocardia NEAU-351.nov., a novel actinomycete isolated from the cow dung.</title>
        <authorList>
            <person name="Zhang X."/>
        </authorList>
    </citation>
    <scope>NUCLEOTIDE SEQUENCE</scope>
    <source>
        <strain evidence="2">NEAU-351</strain>
    </source>
</reference>
<dbReference type="Proteomes" id="UP000655751">
    <property type="component" value="Unassembled WGS sequence"/>
</dbReference>
<dbReference type="Pfam" id="PF13304">
    <property type="entry name" value="AAA_21"/>
    <property type="match status" value="1"/>
</dbReference>
<sequence>MSEPSDWHIDRLEVANFRCFERFALSLDPSLTVLVGVNGTGKTAVLDALAIMLSTIIRHFEAGTRSFATEDAREVAYDLESRSSVARMEAQYPVWARVEATVAGQRFEWRRDRVSAKGRTSWGDKDSPVGRAVARMWRDSERPPGEVDQPQSTLPVLALYGVERLIGVRKAAGAIARSRSGAYDSALDGKSDLSALSRFIEALTLADFVADVRGDDALAARHQLTAITLACNRILEGTGWRNPTWNPIVNELTLRHKDRGELPLSFLSSGIKITAGLVIDLVSRMARANPALGAERLLSTVPGIVLIDEVDLHLHPGWQQRIIPLLTDVFPRVQFIVTTHSPQVLSTVEASCIRVLDNADVRMVPFSAGLRSDVVLGHVMNTHPEPKLAINADLDRYLDLVDRGLGRSDEAVGLRRRLDDALGGIVNVPQLADADASIAFFDMDE</sequence>
<dbReference type="PANTHER" id="PTHR43581:SF2">
    <property type="entry name" value="EXCINUCLEASE ATPASE SUBUNIT"/>
    <property type="match status" value="1"/>
</dbReference>
<dbReference type="InterPro" id="IPR041685">
    <property type="entry name" value="AAA_GajA/Old/RecF-like"/>
</dbReference>
<keyword evidence="3" id="KW-1185">Reference proteome</keyword>
<organism evidence="2 3">
    <name type="scientific">Nocardia bovistercoris</name>
    <dbReference type="NCBI Taxonomy" id="2785916"/>
    <lineage>
        <taxon>Bacteria</taxon>
        <taxon>Bacillati</taxon>
        <taxon>Actinomycetota</taxon>
        <taxon>Actinomycetes</taxon>
        <taxon>Mycobacteriales</taxon>
        <taxon>Nocardiaceae</taxon>
        <taxon>Nocardia</taxon>
    </lineage>
</organism>
<dbReference type="Pfam" id="PF13175">
    <property type="entry name" value="AAA_15"/>
    <property type="match status" value="1"/>
</dbReference>
<comment type="caution">
    <text evidence="2">The sequence shown here is derived from an EMBL/GenBank/DDBJ whole genome shotgun (WGS) entry which is preliminary data.</text>
</comment>
<dbReference type="InterPro" id="IPR003959">
    <property type="entry name" value="ATPase_AAA_core"/>
</dbReference>
<evidence type="ECO:0000313" key="3">
    <source>
        <dbReference type="Proteomes" id="UP000655751"/>
    </source>
</evidence>
<dbReference type="EMBL" id="JADMLG010000004">
    <property type="protein sequence ID" value="MBH0776958.1"/>
    <property type="molecule type" value="Genomic_DNA"/>
</dbReference>
<dbReference type="InterPro" id="IPR003593">
    <property type="entry name" value="AAA+_ATPase"/>
</dbReference>
<accession>A0A931IBV3</accession>
<dbReference type="GO" id="GO:0016887">
    <property type="term" value="F:ATP hydrolysis activity"/>
    <property type="evidence" value="ECO:0007669"/>
    <property type="project" value="InterPro"/>
</dbReference>
<dbReference type="SUPFAM" id="SSF52540">
    <property type="entry name" value="P-loop containing nucleoside triphosphate hydrolases"/>
    <property type="match status" value="1"/>
</dbReference>
<feature type="domain" description="AAA+ ATPase" evidence="1">
    <location>
        <begin position="28"/>
        <end position="360"/>
    </location>
</feature>